<name>A0A9P4NWJ8_9PEZI</name>
<evidence type="ECO:0000313" key="2">
    <source>
        <dbReference type="EMBL" id="KAF2432703.1"/>
    </source>
</evidence>
<evidence type="ECO:0000313" key="3">
    <source>
        <dbReference type="Proteomes" id="UP000800235"/>
    </source>
</evidence>
<keyword evidence="3" id="KW-1185">Reference proteome</keyword>
<keyword evidence="1" id="KW-1133">Transmembrane helix</keyword>
<accession>A0A9P4NWJ8</accession>
<organism evidence="2 3">
    <name type="scientific">Tothia fuscella</name>
    <dbReference type="NCBI Taxonomy" id="1048955"/>
    <lineage>
        <taxon>Eukaryota</taxon>
        <taxon>Fungi</taxon>
        <taxon>Dikarya</taxon>
        <taxon>Ascomycota</taxon>
        <taxon>Pezizomycotina</taxon>
        <taxon>Dothideomycetes</taxon>
        <taxon>Pleosporomycetidae</taxon>
        <taxon>Venturiales</taxon>
        <taxon>Cylindrosympodiaceae</taxon>
        <taxon>Tothia</taxon>
    </lineage>
</organism>
<reference evidence="2" key="1">
    <citation type="journal article" date="2020" name="Stud. Mycol.">
        <title>101 Dothideomycetes genomes: a test case for predicting lifestyles and emergence of pathogens.</title>
        <authorList>
            <person name="Haridas S."/>
            <person name="Albert R."/>
            <person name="Binder M."/>
            <person name="Bloem J."/>
            <person name="Labutti K."/>
            <person name="Salamov A."/>
            <person name="Andreopoulos B."/>
            <person name="Baker S."/>
            <person name="Barry K."/>
            <person name="Bills G."/>
            <person name="Bluhm B."/>
            <person name="Cannon C."/>
            <person name="Castanera R."/>
            <person name="Culley D."/>
            <person name="Daum C."/>
            <person name="Ezra D."/>
            <person name="Gonzalez J."/>
            <person name="Henrissat B."/>
            <person name="Kuo A."/>
            <person name="Liang C."/>
            <person name="Lipzen A."/>
            <person name="Lutzoni F."/>
            <person name="Magnuson J."/>
            <person name="Mondo S."/>
            <person name="Nolan M."/>
            <person name="Ohm R."/>
            <person name="Pangilinan J."/>
            <person name="Park H.-J."/>
            <person name="Ramirez L."/>
            <person name="Alfaro M."/>
            <person name="Sun H."/>
            <person name="Tritt A."/>
            <person name="Yoshinaga Y."/>
            <person name="Zwiers L.-H."/>
            <person name="Turgeon B."/>
            <person name="Goodwin S."/>
            <person name="Spatafora J."/>
            <person name="Crous P."/>
            <person name="Grigoriev I."/>
        </authorList>
    </citation>
    <scope>NUCLEOTIDE SEQUENCE</scope>
    <source>
        <strain evidence="2">CBS 130266</strain>
    </source>
</reference>
<dbReference type="AlphaFoldDB" id="A0A9P4NWJ8"/>
<protein>
    <submittedName>
        <fullName evidence="2">Uncharacterized protein</fullName>
    </submittedName>
</protein>
<sequence>MTSIADLCGHHTSLPWFRAVASSSKLYSFQICFLHDYYSACIGAESSVVYGPCQRKQRLGSMNTPIHDMSRGNPRTTCWTGGKQHQASTALENQPGTRFTADLARVSFASKPLKTSVWCISRLHPSILISSIIRIFQRFHSLLLPILLFTAVQLISFSPLSFKSIP</sequence>
<evidence type="ECO:0000256" key="1">
    <source>
        <dbReference type="SAM" id="Phobius"/>
    </source>
</evidence>
<dbReference type="EMBL" id="MU007024">
    <property type="protein sequence ID" value="KAF2432703.1"/>
    <property type="molecule type" value="Genomic_DNA"/>
</dbReference>
<keyword evidence="1" id="KW-0472">Membrane</keyword>
<keyword evidence="1" id="KW-0812">Transmembrane</keyword>
<dbReference type="Proteomes" id="UP000800235">
    <property type="component" value="Unassembled WGS sequence"/>
</dbReference>
<gene>
    <name evidence="2" type="ORF">EJ08DRAFT_109494</name>
</gene>
<feature type="transmembrane region" description="Helical" evidence="1">
    <location>
        <begin position="142"/>
        <end position="162"/>
    </location>
</feature>
<comment type="caution">
    <text evidence="2">The sequence shown here is derived from an EMBL/GenBank/DDBJ whole genome shotgun (WGS) entry which is preliminary data.</text>
</comment>
<proteinExistence type="predicted"/>